<dbReference type="AlphaFoldDB" id="A0A108T2T3"/>
<dbReference type="PATRIC" id="fig|46506.5.peg.3150"/>
<dbReference type="EMBL" id="LRGC01000021">
    <property type="protein sequence ID" value="KWR52336.1"/>
    <property type="molecule type" value="Genomic_DNA"/>
</dbReference>
<gene>
    <name evidence="1" type="ORF">AA415_02923</name>
</gene>
<evidence type="ECO:0000313" key="2">
    <source>
        <dbReference type="Proteomes" id="UP000056419"/>
    </source>
</evidence>
<organism evidence="1 2">
    <name type="scientific">Bacteroides stercoris</name>
    <dbReference type="NCBI Taxonomy" id="46506"/>
    <lineage>
        <taxon>Bacteria</taxon>
        <taxon>Pseudomonadati</taxon>
        <taxon>Bacteroidota</taxon>
        <taxon>Bacteroidia</taxon>
        <taxon>Bacteroidales</taxon>
        <taxon>Bacteroidaceae</taxon>
        <taxon>Bacteroides</taxon>
    </lineage>
</organism>
<proteinExistence type="predicted"/>
<reference evidence="1 2" key="1">
    <citation type="journal article" date="2016" name="BMC Genomics">
        <title>Type VI secretion systems of human gut Bacteroidales segregate into three genetic architectures, two of which are contained on mobile genetic elements.</title>
        <authorList>
            <person name="Coyne M.J."/>
            <person name="Roelofs K.G."/>
            <person name="Comstock L.E."/>
        </authorList>
    </citation>
    <scope>NUCLEOTIDE SEQUENCE [LARGE SCALE GENOMIC DNA]</scope>
    <source>
        <strain evidence="1 2">CL09T03C01</strain>
    </source>
</reference>
<sequence length="150" mass="17157">MTILSELLEDDSIQDIARKTIKVGDVYRIKMNQQNGIVPKKGDNSRHKFFIVLGFDCDGNVYGGVIINSNINQNVPQVVKDWQMPIKCSKYSFLEYDSFVDCSKLKCAEIEKFNTWKYLGFIELEDVELIIGTVKESPKETPEHLSIFGL</sequence>
<dbReference type="RefSeq" id="WP_060386501.1">
    <property type="nucleotide sequence ID" value="NZ_JADMRQ010000018.1"/>
</dbReference>
<keyword evidence="2" id="KW-1185">Reference proteome</keyword>
<dbReference type="Proteomes" id="UP000056419">
    <property type="component" value="Unassembled WGS sequence"/>
</dbReference>
<comment type="caution">
    <text evidence="1">The sequence shown here is derived from an EMBL/GenBank/DDBJ whole genome shotgun (WGS) entry which is preliminary data.</text>
</comment>
<dbReference type="STRING" id="46506.AA415_02923"/>
<protein>
    <submittedName>
        <fullName evidence="1">Uncharacterized protein</fullName>
    </submittedName>
</protein>
<name>A0A108T2T3_BACSE</name>
<accession>A0A108T2T3</accession>
<evidence type="ECO:0000313" key="1">
    <source>
        <dbReference type="EMBL" id="KWR52336.1"/>
    </source>
</evidence>